<dbReference type="PANTHER" id="PTHR16026">
    <property type="entry name" value="CARTILAGE ACIDIC PROTEIN 1"/>
    <property type="match status" value="1"/>
</dbReference>
<feature type="compositionally biased region" description="Low complexity" evidence="3">
    <location>
        <begin position="449"/>
        <end position="460"/>
    </location>
</feature>
<dbReference type="InterPro" id="IPR013517">
    <property type="entry name" value="FG-GAP"/>
</dbReference>
<feature type="region of interest" description="Disordered" evidence="3">
    <location>
        <begin position="418"/>
        <end position="469"/>
    </location>
</feature>
<evidence type="ECO:0000256" key="3">
    <source>
        <dbReference type="SAM" id="MobiDB-lite"/>
    </source>
</evidence>
<comment type="caution">
    <text evidence="5">The sequence shown here is derived from an EMBL/GenBank/DDBJ whole genome shotgun (WGS) entry which is preliminary data.</text>
</comment>
<dbReference type="InterPro" id="IPR027039">
    <property type="entry name" value="Crtac1"/>
</dbReference>
<reference evidence="5 6" key="1">
    <citation type="journal article" date="2013" name="Mar. Genomics">
        <title>Expression of sulfatases in Rhodopirellula baltica and the diversity of sulfatases in the genus Rhodopirellula.</title>
        <authorList>
            <person name="Wegner C.E."/>
            <person name="Richter-Heitmann T."/>
            <person name="Klindworth A."/>
            <person name="Klockow C."/>
            <person name="Richter M."/>
            <person name="Achstetter T."/>
            <person name="Glockner F.O."/>
            <person name="Harder J."/>
        </authorList>
    </citation>
    <scope>NUCLEOTIDE SEQUENCE [LARGE SCALE GENOMIC DNA]</scope>
    <source>
        <strain evidence="5 6">WH47</strain>
    </source>
</reference>
<dbReference type="Pfam" id="PF13432">
    <property type="entry name" value="TPR_16"/>
    <property type="match status" value="1"/>
</dbReference>
<organism evidence="5 6">
    <name type="scientific">Rhodopirellula baltica WH47</name>
    <dbReference type="NCBI Taxonomy" id="991778"/>
    <lineage>
        <taxon>Bacteria</taxon>
        <taxon>Pseudomonadati</taxon>
        <taxon>Planctomycetota</taxon>
        <taxon>Planctomycetia</taxon>
        <taxon>Pirellulales</taxon>
        <taxon>Pirellulaceae</taxon>
        <taxon>Rhodopirellula</taxon>
    </lineage>
</organism>
<sequence>MSNDLKRYRQSINAIFLIALCVQVVGCTSEPSDFEKLRKQQQLKEAARQTTELGLDEQIALAKKELELGSVVRANEIIGPLLISDPDNQDVLRLKAEIQHRLGDHEAAAALLASIPFESEDRATSACLVAADWYVEADAYETAIELLQSRLQTRPDDARVRHRLVEILNQSGHRVGASRVLRPMIRDGKASERELFSMITLGNAFVDESLPAPDFSNTTLALLSLARRQRDQGELTEASESLQKLRQKYPSSTAVAAFQGRVLADLGDFAALTQWRQTLPSGITSEPEYWYALGQLAQSRDEHPVAIRCFGEAIQIDPTDRNSMVSLARSFRQIAENEAADETMRHFEMLERTSELAKVFGLASGTPAQYREMASLLDDLGRPWESIAWQQIAVAKTGNQPSDKAALDEKRNQLDRQASAVTSSVNSTLPWSKPNLSSWPMPDFRDLETPTTDPSTSSESNKLSSDPAPIHFRDIATELNLRFQYDNGDDQADNEFYLHQQTGGGIGVIDYDRDGWPDLYCAQAGKDALVGRSAKSNQLFRNLSSNLVADVSVESRSADNGYGQGITVADTNQDGFPDLLIANIGQNVIFLNNGDGTFSRGELPSIGNDQWTTSIACGDLNGDQIPELIEVNYIDDPSAFEIPCVPDNDACGPSRFKPASDRWLSIDPTGNLQPMHPSTKADSLTETSASDAGHGFAVIIGNLNNQIGNDVYIANDGDANFFWQNRQKDPTDESRLTPADLSKTTSSTWDAKETAYISGIATSQQGGRHGSMGLTLADFDRNGLPDLHVTNYWDQEADLYLQDAGAIFRHSSRSWKIRDSSKSTVGWGTQSADFDRDGRVDLMVLNGHIVNHTQRGVPFRMLPQLYQGHDDHFELVSRSSDSSLSHLDRFWSQPTLGRALAVLDWDQDGMPDVVGNHLDQPMTLLKNESKQQSWLQLELVGTTSEREAIGATIQVQSGANRWTNWVINGGFLTSNEAALDFGLGDSVQPCEIKIQWPSGKEQIIENVPLNDRYLIIEQESAMPWSREHHSRR</sequence>
<evidence type="ECO:0000256" key="1">
    <source>
        <dbReference type="ARBA" id="ARBA00022729"/>
    </source>
</evidence>
<dbReference type="InterPro" id="IPR019734">
    <property type="entry name" value="TPR_rpt"/>
</dbReference>
<evidence type="ECO:0000259" key="4">
    <source>
        <dbReference type="Pfam" id="PF07593"/>
    </source>
</evidence>
<feature type="repeat" description="TPR" evidence="2">
    <location>
        <begin position="287"/>
        <end position="320"/>
    </location>
</feature>
<protein>
    <submittedName>
        <fullName evidence="5">ASPIC/UnbV domain-containing protein</fullName>
    </submittedName>
</protein>
<dbReference type="SUPFAM" id="SSF48452">
    <property type="entry name" value="TPR-like"/>
    <property type="match status" value="1"/>
</dbReference>
<dbReference type="InterPro" id="IPR011519">
    <property type="entry name" value="UnbV_ASPIC"/>
</dbReference>
<dbReference type="Gene3D" id="1.25.40.10">
    <property type="entry name" value="Tetratricopeptide repeat domain"/>
    <property type="match status" value="2"/>
</dbReference>
<dbReference type="SMART" id="SM00028">
    <property type="entry name" value="TPR"/>
    <property type="match status" value="2"/>
</dbReference>
<gene>
    <name evidence="5" type="ORF">RBWH47_02991</name>
</gene>
<dbReference type="PANTHER" id="PTHR16026:SF0">
    <property type="entry name" value="CARTILAGE ACIDIC PROTEIN 1"/>
    <property type="match status" value="1"/>
</dbReference>
<dbReference type="PROSITE" id="PS50005">
    <property type="entry name" value="TPR"/>
    <property type="match status" value="1"/>
</dbReference>
<keyword evidence="2" id="KW-0802">TPR repeat</keyword>
<dbReference type="Pfam" id="PF13517">
    <property type="entry name" value="FG-GAP_3"/>
    <property type="match status" value="2"/>
</dbReference>
<dbReference type="Proteomes" id="UP000006222">
    <property type="component" value="Unassembled WGS sequence"/>
</dbReference>
<dbReference type="EMBL" id="AFAR01000178">
    <property type="protein sequence ID" value="EGF26619.1"/>
    <property type="molecule type" value="Genomic_DNA"/>
</dbReference>
<evidence type="ECO:0000256" key="2">
    <source>
        <dbReference type="PROSITE-ProRule" id="PRU00339"/>
    </source>
</evidence>
<dbReference type="AlphaFoldDB" id="F2AUQ3"/>
<evidence type="ECO:0000313" key="5">
    <source>
        <dbReference type="EMBL" id="EGF26619.1"/>
    </source>
</evidence>
<dbReference type="SUPFAM" id="SSF69318">
    <property type="entry name" value="Integrin alpha N-terminal domain"/>
    <property type="match status" value="1"/>
</dbReference>
<dbReference type="Pfam" id="PF07593">
    <property type="entry name" value="UnbV_ASPIC"/>
    <property type="match status" value="1"/>
</dbReference>
<evidence type="ECO:0000313" key="6">
    <source>
        <dbReference type="Proteomes" id="UP000006222"/>
    </source>
</evidence>
<dbReference type="InterPro" id="IPR011990">
    <property type="entry name" value="TPR-like_helical_dom_sf"/>
</dbReference>
<name>F2AUQ3_RHOBT</name>
<dbReference type="RefSeq" id="WP_007327364.1">
    <property type="nucleotide sequence ID" value="NZ_AFAR01000178.1"/>
</dbReference>
<accession>F2AUQ3</accession>
<dbReference type="PATRIC" id="fig|991778.3.peg.3671"/>
<proteinExistence type="predicted"/>
<keyword evidence="1" id="KW-0732">Signal</keyword>
<dbReference type="InterPro" id="IPR028994">
    <property type="entry name" value="Integrin_alpha_N"/>
</dbReference>
<feature type="domain" description="ASPIC/UnbV" evidence="4">
    <location>
        <begin position="948"/>
        <end position="1013"/>
    </location>
</feature>
<dbReference type="Gene3D" id="2.130.10.130">
    <property type="entry name" value="Integrin alpha, N-terminal"/>
    <property type="match status" value="2"/>
</dbReference>
<feature type="compositionally biased region" description="Polar residues" evidence="3">
    <location>
        <begin position="418"/>
        <end position="438"/>
    </location>
</feature>